<organism evidence="1 2">
    <name type="scientific">Iningainema tapete BLCC-T55</name>
    <dbReference type="NCBI Taxonomy" id="2748662"/>
    <lineage>
        <taxon>Bacteria</taxon>
        <taxon>Bacillati</taxon>
        <taxon>Cyanobacteriota</taxon>
        <taxon>Cyanophyceae</taxon>
        <taxon>Nostocales</taxon>
        <taxon>Scytonemataceae</taxon>
        <taxon>Iningainema tapete</taxon>
    </lineage>
</organism>
<evidence type="ECO:0000313" key="2">
    <source>
        <dbReference type="Proteomes" id="UP000629098"/>
    </source>
</evidence>
<dbReference type="AlphaFoldDB" id="A0A8J7BZN8"/>
<dbReference type="EMBL" id="JACXAE010000119">
    <property type="protein sequence ID" value="MBD2778052.1"/>
    <property type="molecule type" value="Genomic_DNA"/>
</dbReference>
<dbReference type="Proteomes" id="UP000629098">
    <property type="component" value="Unassembled WGS sequence"/>
</dbReference>
<gene>
    <name evidence="1" type="ORF">ICL16_39925</name>
</gene>
<protein>
    <submittedName>
        <fullName evidence="1">Uncharacterized protein</fullName>
    </submittedName>
</protein>
<keyword evidence="2" id="KW-1185">Reference proteome</keyword>
<evidence type="ECO:0000313" key="1">
    <source>
        <dbReference type="EMBL" id="MBD2778052.1"/>
    </source>
</evidence>
<dbReference type="RefSeq" id="WP_190837292.1">
    <property type="nucleotide sequence ID" value="NZ_CAWPPI010000119.1"/>
</dbReference>
<name>A0A8J7BZN8_9CYAN</name>
<sequence length="109" mass="12031">MSETVQYITNQQGERVGVLLDLQTYYQLTNASVEDAELLTGLSLDELQALAESMLSLKAQAQLDDLLARNAENQLSVDETATLDSLLAQVDQLNILKTKARYILSLESV</sequence>
<accession>A0A8J7BZN8</accession>
<proteinExistence type="predicted"/>
<comment type="caution">
    <text evidence="1">The sequence shown here is derived from an EMBL/GenBank/DDBJ whole genome shotgun (WGS) entry which is preliminary data.</text>
</comment>
<reference evidence="1" key="1">
    <citation type="submission" date="2020-09" db="EMBL/GenBank/DDBJ databases">
        <title>Iningainema tapete sp. nov. (Scytonemataceae, Cyanobacteria) from greenhouses in central Florida (USA) produces two types of nodularin with biosynthetic potential for microcystin-LR and anabaenopeptins.</title>
        <authorList>
            <person name="Berthold D.E."/>
            <person name="Lefler F.W."/>
            <person name="Huang I.-S."/>
            <person name="Abdulla H."/>
            <person name="Zimba P.V."/>
            <person name="Laughinghouse H.D. IV."/>
        </authorList>
    </citation>
    <scope>NUCLEOTIDE SEQUENCE</scope>
    <source>
        <strain evidence="1">BLCCT55</strain>
    </source>
</reference>